<dbReference type="SMART" id="SM00240">
    <property type="entry name" value="FHA"/>
    <property type="match status" value="2"/>
</dbReference>
<organism evidence="3 4">
    <name type="scientific">Lysobacter silvisoli</name>
    <dbReference type="NCBI Taxonomy" id="2293254"/>
    <lineage>
        <taxon>Bacteria</taxon>
        <taxon>Pseudomonadati</taxon>
        <taxon>Pseudomonadota</taxon>
        <taxon>Gammaproteobacteria</taxon>
        <taxon>Lysobacterales</taxon>
        <taxon>Lysobacteraceae</taxon>
        <taxon>Lysobacter</taxon>
    </lineage>
</organism>
<dbReference type="Proteomes" id="UP000264492">
    <property type="component" value="Unassembled WGS sequence"/>
</dbReference>
<keyword evidence="1" id="KW-0472">Membrane</keyword>
<dbReference type="InterPro" id="IPR008984">
    <property type="entry name" value="SMAD_FHA_dom_sf"/>
</dbReference>
<sequence length="288" mass="30014">MCTTGWGYALRCGSTGENANRMKLVFPDGEHPQVLLGQGVNRVGSDPESTIVLNRPGVMPQHCQLHVSAQGVMLDVPPGAQVRVNGRPVAPGLIALRPGDDVSFDEVRARLAALGPSAVSHQGGVSGVLPPSANDDPGVTAVRPVLPRYVLRGVSGDLFGRSFPLLAAAVVGRAPDCGLPIDQPGLSRHHARLIPTHDGLQIEDLGSTNGTTVNGRRVLRAIAQVGDEIGFDQLRFRLTGSLQDAPMGEGAAAPAAASVPVKPSRPAWHWLVLAGVVLAGLAAFVLLR</sequence>
<dbReference type="InterPro" id="IPR050923">
    <property type="entry name" value="Cell_Proc_Reg/RNA_Proc"/>
</dbReference>
<keyword evidence="1" id="KW-0812">Transmembrane</keyword>
<gene>
    <name evidence="3" type="ORF">DX914_09110</name>
</gene>
<protein>
    <submittedName>
        <fullName evidence="3">FHA domain-containing protein</fullName>
    </submittedName>
</protein>
<keyword evidence="1" id="KW-1133">Transmembrane helix</keyword>
<dbReference type="Pfam" id="PF16697">
    <property type="entry name" value="Yop-YscD_cpl"/>
    <property type="match status" value="1"/>
</dbReference>
<dbReference type="CDD" id="cd00060">
    <property type="entry name" value="FHA"/>
    <property type="match status" value="2"/>
</dbReference>
<dbReference type="EMBL" id="QTSU01000001">
    <property type="protein sequence ID" value="RDZ29229.1"/>
    <property type="molecule type" value="Genomic_DNA"/>
</dbReference>
<accession>A0A371K5L8</accession>
<dbReference type="PANTHER" id="PTHR23308">
    <property type="entry name" value="NUCLEAR INHIBITOR OF PROTEIN PHOSPHATASE-1"/>
    <property type="match status" value="1"/>
</dbReference>
<dbReference type="Pfam" id="PF00498">
    <property type="entry name" value="FHA"/>
    <property type="match status" value="1"/>
</dbReference>
<evidence type="ECO:0000313" key="4">
    <source>
        <dbReference type="Proteomes" id="UP000264492"/>
    </source>
</evidence>
<evidence type="ECO:0000256" key="1">
    <source>
        <dbReference type="SAM" id="Phobius"/>
    </source>
</evidence>
<proteinExistence type="predicted"/>
<dbReference type="AlphaFoldDB" id="A0A371K5L8"/>
<dbReference type="PROSITE" id="PS50006">
    <property type="entry name" value="FHA_DOMAIN"/>
    <property type="match status" value="1"/>
</dbReference>
<evidence type="ECO:0000259" key="2">
    <source>
        <dbReference type="PROSITE" id="PS50006"/>
    </source>
</evidence>
<dbReference type="Gene3D" id="2.60.200.20">
    <property type="match status" value="2"/>
</dbReference>
<dbReference type="SUPFAM" id="SSF49879">
    <property type="entry name" value="SMAD/FHA domain"/>
    <property type="match status" value="2"/>
</dbReference>
<name>A0A371K5L8_9GAMM</name>
<reference evidence="3 4" key="1">
    <citation type="submission" date="2018-08" db="EMBL/GenBank/DDBJ databases">
        <title>Lysobacter sp. zong2l5, whole genome shotgun sequence.</title>
        <authorList>
            <person name="Zhang X."/>
            <person name="Feng G."/>
            <person name="Zhu H."/>
        </authorList>
    </citation>
    <scope>NUCLEOTIDE SEQUENCE [LARGE SCALE GENOMIC DNA]</scope>
    <source>
        <strain evidence="4">zong2l5</strain>
    </source>
</reference>
<dbReference type="InterPro" id="IPR000253">
    <property type="entry name" value="FHA_dom"/>
</dbReference>
<dbReference type="InterPro" id="IPR032030">
    <property type="entry name" value="YscD_cytoplasmic_dom"/>
</dbReference>
<comment type="caution">
    <text evidence="3">The sequence shown here is derived from an EMBL/GenBank/DDBJ whole genome shotgun (WGS) entry which is preliminary data.</text>
</comment>
<keyword evidence="4" id="KW-1185">Reference proteome</keyword>
<feature type="domain" description="FHA" evidence="2">
    <location>
        <begin position="169"/>
        <end position="218"/>
    </location>
</feature>
<feature type="transmembrane region" description="Helical" evidence="1">
    <location>
        <begin position="267"/>
        <end position="287"/>
    </location>
</feature>
<evidence type="ECO:0000313" key="3">
    <source>
        <dbReference type="EMBL" id="RDZ29229.1"/>
    </source>
</evidence>